<keyword evidence="1" id="KW-0732">Signal</keyword>
<keyword evidence="3" id="KW-1185">Reference proteome</keyword>
<name>A0A3D9N0I3_9FLAO</name>
<feature type="signal peptide" evidence="1">
    <location>
        <begin position="1"/>
        <end position="20"/>
    </location>
</feature>
<organism evidence="2 3">
    <name type="scientific">Winogradskyella pacifica</name>
    <dbReference type="NCBI Taxonomy" id="664642"/>
    <lineage>
        <taxon>Bacteria</taxon>
        <taxon>Pseudomonadati</taxon>
        <taxon>Bacteroidota</taxon>
        <taxon>Flavobacteriia</taxon>
        <taxon>Flavobacteriales</taxon>
        <taxon>Flavobacteriaceae</taxon>
        <taxon>Winogradskyella</taxon>
    </lineage>
</organism>
<evidence type="ECO:0000313" key="2">
    <source>
        <dbReference type="EMBL" id="REE25074.1"/>
    </source>
</evidence>
<proteinExistence type="predicted"/>
<sequence>MKSILYILSVFLLFQAQLHAQNTGENKLGSWYEVTSSNKISDKFSISGSFTNWNYELPANKAHLRLGILGLNYHVDPKLSIGLCYAYGDIDSSFEVNDIPHTKENRIIEQLIFKHRLNTIQFSQRLRLEQRFLEYPTENQLTHRIRYRFKTKIPLNQTLYISTYDEIHFNLNEFDFQQNRAFMGLGILVTKNISTEIGYARHSFKTKSFNRLSLQINLKCDFRQHNS</sequence>
<evidence type="ECO:0000313" key="3">
    <source>
        <dbReference type="Proteomes" id="UP000256919"/>
    </source>
</evidence>
<dbReference type="OrthoDB" id="1118734at2"/>
<dbReference type="Pfam" id="PF10677">
    <property type="entry name" value="DUF2490"/>
    <property type="match status" value="1"/>
</dbReference>
<dbReference type="Proteomes" id="UP000256919">
    <property type="component" value="Unassembled WGS sequence"/>
</dbReference>
<protein>
    <submittedName>
        <fullName evidence="2">Uncharacterized protein DUF2490</fullName>
    </submittedName>
</protein>
<reference evidence="2 3" key="1">
    <citation type="submission" date="2018-07" db="EMBL/GenBank/DDBJ databases">
        <title>Genomic Encyclopedia of Type Strains, Phase III (KMG-III): the genomes of soil and plant-associated and newly described type strains.</title>
        <authorList>
            <person name="Whitman W."/>
        </authorList>
    </citation>
    <scope>NUCLEOTIDE SEQUENCE [LARGE SCALE GENOMIC DNA]</scope>
    <source>
        <strain evidence="2 3">CECT 7948</strain>
    </source>
</reference>
<dbReference type="InterPro" id="IPR019619">
    <property type="entry name" value="DUF2490"/>
</dbReference>
<comment type="caution">
    <text evidence="2">The sequence shown here is derived from an EMBL/GenBank/DDBJ whole genome shotgun (WGS) entry which is preliminary data.</text>
</comment>
<accession>A0A3D9N0I3</accession>
<dbReference type="RefSeq" id="WP_115809550.1">
    <property type="nucleotide sequence ID" value="NZ_QREI01000003.1"/>
</dbReference>
<gene>
    <name evidence="2" type="ORF">DFQ09_103382</name>
</gene>
<feature type="chain" id="PRO_5017807379" evidence="1">
    <location>
        <begin position="21"/>
        <end position="227"/>
    </location>
</feature>
<dbReference type="EMBL" id="QREI01000003">
    <property type="protein sequence ID" value="REE25074.1"/>
    <property type="molecule type" value="Genomic_DNA"/>
</dbReference>
<dbReference type="AlphaFoldDB" id="A0A3D9N0I3"/>
<evidence type="ECO:0000256" key="1">
    <source>
        <dbReference type="SAM" id="SignalP"/>
    </source>
</evidence>